<accession>A0A0E0CM72</accession>
<proteinExistence type="predicted"/>
<dbReference type="EnsemblPlants" id="OMERI02G20780.4">
    <property type="protein sequence ID" value="OMERI02G20780.4"/>
    <property type="gene ID" value="OMERI02G20780"/>
</dbReference>
<evidence type="ECO:0000256" key="1">
    <source>
        <dbReference type="SAM" id="MobiDB-lite"/>
    </source>
</evidence>
<evidence type="ECO:0000313" key="3">
    <source>
        <dbReference type="Proteomes" id="UP000008021"/>
    </source>
</evidence>
<dbReference type="Gramene" id="OMERI02G20780.4">
    <property type="protein sequence ID" value="OMERI02G20780.4"/>
    <property type="gene ID" value="OMERI02G20780"/>
</dbReference>
<feature type="region of interest" description="Disordered" evidence="1">
    <location>
        <begin position="1"/>
        <end position="25"/>
    </location>
</feature>
<dbReference type="Proteomes" id="UP000008021">
    <property type="component" value="Chromosome 2"/>
</dbReference>
<organism evidence="2">
    <name type="scientific">Oryza meridionalis</name>
    <dbReference type="NCBI Taxonomy" id="40149"/>
    <lineage>
        <taxon>Eukaryota</taxon>
        <taxon>Viridiplantae</taxon>
        <taxon>Streptophyta</taxon>
        <taxon>Embryophyta</taxon>
        <taxon>Tracheophyta</taxon>
        <taxon>Spermatophyta</taxon>
        <taxon>Magnoliopsida</taxon>
        <taxon>Liliopsida</taxon>
        <taxon>Poales</taxon>
        <taxon>Poaceae</taxon>
        <taxon>BOP clade</taxon>
        <taxon>Oryzoideae</taxon>
        <taxon>Oryzeae</taxon>
        <taxon>Oryzinae</taxon>
        <taxon>Oryza</taxon>
    </lineage>
</organism>
<dbReference type="HOGENOM" id="CLU_2403335_0_0_1"/>
<sequence>MGSAIADGRRTGSTSPSRRPPRRRRTIPWACSWTRTWPWPTPSTPCMYPGNGGAPPSSSLAGVRLPARVNDRLAEYPSCLSTLCFSAMDAGSW</sequence>
<keyword evidence="3" id="KW-1185">Reference proteome</keyword>
<reference evidence="2" key="2">
    <citation type="submission" date="2018-05" db="EMBL/GenBank/DDBJ databases">
        <title>OmerRS3 (Oryza meridionalis Reference Sequence Version 3).</title>
        <authorList>
            <person name="Zhang J."/>
            <person name="Kudrna D."/>
            <person name="Lee S."/>
            <person name="Talag J."/>
            <person name="Welchert J."/>
            <person name="Wing R.A."/>
        </authorList>
    </citation>
    <scope>NUCLEOTIDE SEQUENCE [LARGE SCALE GENOMIC DNA]</scope>
    <source>
        <strain evidence="2">cv. OR44</strain>
    </source>
</reference>
<dbReference type="AlphaFoldDB" id="A0A0E0CM72"/>
<evidence type="ECO:0000313" key="2">
    <source>
        <dbReference type="EnsemblPlants" id="OMERI02G20780.4"/>
    </source>
</evidence>
<protein>
    <submittedName>
        <fullName evidence="2">Uncharacterized protein</fullName>
    </submittedName>
</protein>
<reference evidence="2" key="1">
    <citation type="submission" date="2015-04" db="UniProtKB">
        <authorList>
            <consortium name="EnsemblPlants"/>
        </authorList>
    </citation>
    <scope>IDENTIFICATION</scope>
</reference>
<name>A0A0E0CM72_9ORYZ</name>